<keyword evidence="3 6" id="KW-0812">Transmembrane</keyword>
<evidence type="ECO:0000313" key="10">
    <source>
        <dbReference type="Proteomes" id="UP001289374"/>
    </source>
</evidence>
<feature type="transmembrane region" description="Helical" evidence="6">
    <location>
        <begin position="549"/>
        <end position="571"/>
    </location>
</feature>
<evidence type="ECO:0000256" key="3">
    <source>
        <dbReference type="ARBA" id="ARBA00022692"/>
    </source>
</evidence>
<name>A0AAE1WXM2_9LAMI</name>
<dbReference type="InterPro" id="IPR002528">
    <property type="entry name" value="MATE_fam"/>
</dbReference>
<feature type="transmembrane region" description="Helical" evidence="6">
    <location>
        <begin position="674"/>
        <end position="694"/>
    </location>
</feature>
<evidence type="ECO:0000256" key="5">
    <source>
        <dbReference type="ARBA" id="ARBA00023136"/>
    </source>
</evidence>
<dbReference type="SMART" id="SM00257">
    <property type="entry name" value="LysM"/>
    <property type="match status" value="2"/>
</dbReference>
<keyword evidence="10" id="KW-1185">Reference proteome</keyword>
<dbReference type="CDD" id="cd13136">
    <property type="entry name" value="MATE_DinF_like"/>
    <property type="match status" value="1"/>
</dbReference>
<comment type="subcellular location">
    <subcellularLocation>
        <location evidence="1">Membrane</location>
        <topology evidence="1">Multi-pass membrane protein</topology>
    </subcellularLocation>
</comment>
<evidence type="ECO:0000256" key="7">
    <source>
        <dbReference type="SAM" id="SignalP"/>
    </source>
</evidence>
<dbReference type="GO" id="GO:0016020">
    <property type="term" value="C:membrane"/>
    <property type="evidence" value="ECO:0007669"/>
    <property type="project" value="UniProtKB-SubCell"/>
</dbReference>
<feature type="transmembrane region" description="Helical" evidence="6">
    <location>
        <begin position="822"/>
        <end position="844"/>
    </location>
</feature>
<dbReference type="Gene3D" id="3.10.350.10">
    <property type="entry name" value="LysM domain"/>
    <property type="match status" value="2"/>
</dbReference>
<dbReference type="SUPFAM" id="SSF54106">
    <property type="entry name" value="LysM domain"/>
    <property type="match status" value="2"/>
</dbReference>
<dbReference type="Pfam" id="PF01554">
    <property type="entry name" value="MatE"/>
    <property type="match status" value="2"/>
</dbReference>
<comment type="similarity">
    <text evidence="2 6">Belongs to the multi antimicrobial extrusion (MATE) (TC 2.A.66.1) family.</text>
</comment>
<evidence type="ECO:0000256" key="6">
    <source>
        <dbReference type="RuleBase" id="RU004914"/>
    </source>
</evidence>
<feature type="chain" id="PRO_5041927443" description="Protein DETOXIFICATION" evidence="7">
    <location>
        <begin position="25"/>
        <end position="917"/>
    </location>
</feature>
<dbReference type="Proteomes" id="UP001289374">
    <property type="component" value="Unassembled WGS sequence"/>
</dbReference>
<evidence type="ECO:0000256" key="2">
    <source>
        <dbReference type="ARBA" id="ARBA00010199"/>
    </source>
</evidence>
<dbReference type="GO" id="GO:0015297">
    <property type="term" value="F:antiporter activity"/>
    <property type="evidence" value="ECO:0007669"/>
    <property type="project" value="InterPro"/>
</dbReference>
<evidence type="ECO:0000313" key="9">
    <source>
        <dbReference type="EMBL" id="KAK4401326.1"/>
    </source>
</evidence>
<reference evidence="9" key="2">
    <citation type="journal article" date="2024" name="Plant">
        <title>Genomic evolution and insights into agronomic trait innovations of Sesamum species.</title>
        <authorList>
            <person name="Miao H."/>
            <person name="Wang L."/>
            <person name="Qu L."/>
            <person name="Liu H."/>
            <person name="Sun Y."/>
            <person name="Le M."/>
            <person name="Wang Q."/>
            <person name="Wei S."/>
            <person name="Zheng Y."/>
            <person name="Lin W."/>
            <person name="Duan Y."/>
            <person name="Cao H."/>
            <person name="Xiong S."/>
            <person name="Wang X."/>
            <person name="Wei L."/>
            <person name="Li C."/>
            <person name="Ma Q."/>
            <person name="Ju M."/>
            <person name="Zhao R."/>
            <person name="Li G."/>
            <person name="Mu C."/>
            <person name="Tian Q."/>
            <person name="Mei H."/>
            <person name="Zhang T."/>
            <person name="Gao T."/>
            <person name="Zhang H."/>
        </authorList>
    </citation>
    <scope>NUCLEOTIDE SEQUENCE</scope>
    <source>
        <strain evidence="9">K16</strain>
    </source>
</reference>
<sequence length="917" mass="98827">MSSSISLFFSTLLLFFFIISSTFAQPFRCTSPRSTCKALVDYVSPNATTLSAITTLFTIKNLRTILGANNLPLSTPPTFPIAASQTIKIPFPCICTNGAGFSNHRPNYTVLPGDTLYHIAAEVFSGLVTYPQIRAVNNISDANLIEVGQTLWIPLPCSCDDVDGQKVVHYGHVVAPGSTVEGIAQQYNTSQDTLLRLNNLTGPQDLKAGAVLDVPLRACSSMVSNNSVDYPLLVANDTYVFTATNCVRCKCDAAVSWTLQCEASQINSSCPAIRCEGAENFYLGNTTTSGCNRTTCAYAGYNQTILTTAALESTCPGGDEITLWATPPTRHLGKNWMEMEALEMMNDEFSNQVSKFLTANGGHATHWWCRCFLLLIRPIGFLPCPVIRQKSKQIFSRFNSHLNSESGLQSSDVEETCDPSNPSVGLNELNGSISSETNEINKKLRGASAITSQSKDVRHELIMLSLPAIGGQAMEPMVQLMETAFIGRMGSVELASAGVSISLFNIIAKLFNMPLLSVATSFVAEDISKNASRISTSVEKLQLSSVSTALLLAVGIGIFEVMALCLGSGPLLSLMGISPASSMRTPAQRFLILRALGAPAFVVSLALQGIFRGFKDTKTPVFCLGKFILQLGAYGAAISTVVSQYIVTFSMLWHLNKRAVLLPPKLGELQFGSYLKSGGFLIGRTLAVLLTMTLGTSMAARQGPIAMAAHQICLQVWLAVSLLTDALAASAQALIASYVSKDDYRTVRDIAQFVLKIGFITGVLLAVVLGVSFSSLASLFTKDIEVLGVVRTGVLFVSASQPINALAFIFDGLHYGVSDFRYSAVSMMLVGAISSAFLLYAPAIMGLPGVWSGLTLLMGLRMMAGFFRILQPGGPWWFLRGDVKKAQVRVEQPEQGIEPWKPVDVQDQQPQAAQFQI</sequence>
<dbReference type="PROSITE" id="PS51782">
    <property type="entry name" value="LYSM"/>
    <property type="match status" value="2"/>
</dbReference>
<keyword evidence="4 6" id="KW-1133">Transmembrane helix</keyword>
<feature type="transmembrane region" description="Helical" evidence="6">
    <location>
        <begin position="757"/>
        <end position="780"/>
    </location>
</feature>
<feature type="signal peptide" evidence="7">
    <location>
        <begin position="1"/>
        <end position="24"/>
    </location>
</feature>
<dbReference type="NCBIfam" id="TIGR00797">
    <property type="entry name" value="matE"/>
    <property type="match status" value="1"/>
</dbReference>
<feature type="transmembrane region" description="Helical" evidence="6">
    <location>
        <begin position="850"/>
        <end position="870"/>
    </location>
</feature>
<comment type="caution">
    <text evidence="6">Lacks conserved residue(s) required for the propagation of feature annotation.</text>
</comment>
<dbReference type="CDD" id="cd00118">
    <property type="entry name" value="LysM"/>
    <property type="match status" value="2"/>
</dbReference>
<feature type="transmembrane region" description="Helical" evidence="6">
    <location>
        <begin position="591"/>
        <end position="611"/>
    </location>
</feature>
<dbReference type="InterPro" id="IPR018392">
    <property type="entry name" value="LysM"/>
</dbReference>
<dbReference type="GO" id="GO:0009507">
    <property type="term" value="C:chloroplast"/>
    <property type="evidence" value="ECO:0007669"/>
    <property type="project" value="TreeGrafter"/>
</dbReference>
<gene>
    <name evidence="9" type="ORF">Sango_0873300</name>
</gene>
<dbReference type="GO" id="GO:0042910">
    <property type="term" value="F:xenobiotic transmembrane transporter activity"/>
    <property type="evidence" value="ECO:0007669"/>
    <property type="project" value="InterPro"/>
</dbReference>
<feature type="domain" description="LysM" evidence="8">
    <location>
        <begin position="106"/>
        <end position="153"/>
    </location>
</feature>
<reference evidence="9" key="1">
    <citation type="submission" date="2020-06" db="EMBL/GenBank/DDBJ databases">
        <authorList>
            <person name="Li T."/>
            <person name="Hu X."/>
            <person name="Zhang T."/>
            <person name="Song X."/>
            <person name="Zhang H."/>
            <person name="Dai N."/>
            <person name="Sheng W."/>
            <person name="Hou X."/>
            <person name="Wei L."/>
        </authorList>
    </citation>
    <scope>NUCLEOTIDE SEQUENCE</scope>
    <source>
        <strain evidence="9">K16</strain>
        <tissue evidence="9">Leaf</tissue>
    </source>
</reference>
<feature type="transmembrane region" description="Helical" evidence="6">
    <location>
        <begin position="714"/>
        <end position="736"/>
    </location>
</feature>
<protein>
    <recommendedName>
        <fullName evidence="6">Protein DETOXIFICATION</fullName>
    </recommendedName>
    <alternativeName>
        <fullName evidence="6">Multidrug and toxic compound extrusion protein</fullName>
    </alternativeName>
</protein>
<organism evidence="9 10">
    <name type="scientific">Sesamum angolense</name>
    <dbReference type="NCBI Taxonomy" id="2727404"/>
    <lineage>
        <taxon>Eukaryota</taxon>
        <taxon>Viridiplantae</taxon>
        <taxon>Streptophyta</taxon>
        <taxon>Embryophyta</taxon>
        <taxon>Tracheophyta</taxon>
        <taxon>Spermatophyta</taxon>
        <taxon>Magnoliopsida</taxon>
        <taxon>eudicotyledons</taxon>
        <taxon>Gunneridae</taxon>
        <taxon>Pentapetalae</taxon>
        <taxon>asterids</taxon>
        <taxon>lamiids</taxon>
        <taxon>Lamiales</taxon>
        <taxon>Pedaliaceae</taxon>
        <taxon>Sesamum</taxon>
    </lineage>
</organism>
<keyword evidence="7" id="KW-0732">Signal</keyword>
<evidence type="ECO:0000259" key="8">
    <source>
        <dbReference type="PROSITE" id="PS51782"/>
    </source>
</evidence>
<dbReference type="AlphaFoldDB" id="A0AAE1WXM2"/>
<dbReference type="EMBL" id="JACGWL010000005">
    <property type="protein sequence ID" value="KAK4401326.1"/>
    <property type="molecule type" value="Genomic_DNA"/>
</dbReference>
<dbReference type="PANTHER" id="PTHR42893">
    <property type="entry name" value="PROTEIN DETOXIFICATION 44, CHLOROPLASTIC-RELATED"/>
    <property type="match status" value="1"/>
</dbReference>
<feature type="transmembrane region" description="Helical" evidence="6">
    <location>
        <begin position="786"/>
        <end position="810"/>
    </location>
</feature>
<dbReference type="InterPro" id="IPR036779">
    <property type="entry name" value="LysM_dom_sf"/>
</dbReference>
<dbReference type="Pfam" id="PF01476">
    <property type="entry name" value="LysM"/>
    <property type="match status" value="2"/>
</dbReference>
<feature type="domain" description="LysM" evidence="8">
    <location>
        <begin position="170"/>
        <end position="214"/>
    </location>
</feature>
<dbReference type="PANTHER" id="PTHR42893:SF45">
    <property type="entry name" value="PROTEIN DETOXIFICATION 45, CHLOROPLASTIC"/>
    <property type="match status" value="1"/>
</dbReference>
<accession>A0AAE1WXM2</accession>
<feature type="transmembrane region" description="Helical" evidence="6">
    <location>
        <begin position="631"/>
        <end position="653"/>
    </location>
</feature>
<evidence type="ECO:0000256" key="1">
    <source>
        <dbReference type="ARBA" id="ARBA00004141"/>
    </source>
</evidence>
<keyword evidence="5 6" id="KW-0472">Membrane</keyword>
<proteinExistence type="inferred from homology"/>
<comment type="caution">
    <text evidence="9">The sequence shown here is derived from an EMBL/GenBank/DDBJ whole genome shotgun (WGS) entry which is preliminary data.</text>
</comment>
<dbReference type="InterPro" id="IPR044644">
    <property type="entry name" value="DinF-like"/>
</dbReference>
<evidence type="ECO:0000256" key="4">
    <source>
        <dbReference type="ARBA" id="ARBA00022989"/>
    </source>
</evidence>